<dbReference type="Gene3D" id="1.20.1280.290">
    <property type="match status" value="1"/>
</dbReference>
<accession>A0AA48GXR0</accession>
<keyword evidence="2 5" id="KW-0812">Transmembrane</keyword>
<dbReference type="Proteomes" id="UP001228113">
    <property type="component" value="Chromosome"/>
</dbReference>
<evidence type="ECO:0000256" key="2">
    <source>
        <dbReference type="ARBA" id="ARBA00022692"/>
    </source>
</evidence>
<proteinExistence type="predicted"/>
<evidence type="ECO:0008006" key="8">
    <source>
        <dbReference type="Google" id="ProtNLM"/>
    </source>
</evidence>
<dbReference type="GO" id="GO:0051119">
    <property type="term" value="F:sugar transmembrane transporter activity"/>
    <property type="evidence" value="ECO:0007669"/>
    <property type="project" value="InterPro"/>
</dbReference>
<dbReference type="Pfam" id="PF04193">
    <property type="entry name" value="PQ-loop"/>
    <property type="match status" value="1"/>
</dbReference>
<dbReference type="RefSeq" id="WP_243329679.1">
    <property type="nucleotide sequence ID" value="NZ_AP027081.1"/>
</dbReference>
<dbReference type="InterPro" id="IPR006603">
    <property type="entry name" value="PQ-loop_rpt"/>
</dbReference>
<name>A0AA48GXR0_9BACT</name>
<comment type="subcellular location">
    <subcellularLocation>
        <location evidence="1">Membrane</location>
        <topology evidence="1">Multi-pass membrane protein</topology>
    </subcellularLocation>
</comment>
<evidence type="ECO:0000256" key="1">
    <source>
        <dbReference type="ARBA" id="ARBA00004141"/>
    </source>
</evidence>
<feature type="transmembrane region" description="Helical" evidence="5">
    <location>
        <begin position="6"/>
        <end position="23"/>
    </location>
</feature>
<evidence type="ECO:0000313" key="7">
    <source>
        <dbReference type="Proteomes" id="UP001228113"/>
    </source>
</evidence>
<dbReference type="GO" id="GO:0016020">
    <property type="term" value="C:membrane"/>
    <property type="evidence" value="ECO:0007669"/>
    <property type="project" value="UniProtKB-SubCell"/>
</dbReference>
<keyword evidence="4 5" id="KW-0472">Membrane</keyword>
<feature type="transmembrane region" description="Helical" evidence="5">
    <location>
        <begin position="35"/>
        <end position="54"/>
    </location>
</feature>
<dbReference type="AlphaFoldDB" id="A0AA48GXR0"/>
<dbReference type="EMBL" id="AP027081">
    <property type="protein sequence ID" value="BDU78224.1"/>
    <property type="molecule type" value="Genomic_DNA"/>
</dbReference>
<dbReference type="NCBIfam" id="NF037968">
    <property type="entry name" value="SemiSWEET_2"/>
    <property type="match status" value="1"/>
</dbReference>
<keyword evidence="7" id="KW-1185">Reference proteome</keyword>
<evidence type="ECO:0000256" key="3">
    <source>
        <dbReference type="ARBA" id="ARBA00022989"/>
    </source>
</evidence>
<dbReference type="SMART" id="SM00679">
    <property type="entry name" value="CTNS"/>
    <property type="match status" value="1"/>
</dbReference>
<organism evidence="6 7">
    <name type="scientific">Mesoterricola sediminis</name>
    <dbReference type="NCBI Taxonomy" id="2927980"/>
    <lineage>
        <taxon>Bacteria</taxon>
        <taxon>Pseudomonadati</taxon>
        <taxon>Acidobacteriota</taxon>
        <taxon>Holophagae</taxon>
        <taxon>Holophagales</taxon>
        <taxon>Holophagaceae</taxon>
        <taxon>Mesoterricola</taxon>
    </lineage>
</organism>
<reference evidence="6" key="1">
    <citation type="journal article" date="2023" name="Int. J. Syst. Evol. Microbiol.">
        <title>Mesoterricola silvestris gen. nov., sp. nov., Mesoterricola sediminis sp. nov., Geothrix oryzae sp. nov., Geothrix edaphica sp. nov., Geothrix rubra sp. nov., and Geothrix limicola sp. nov., six novel members of Acidobacteriota isolated from soils.</title>
        <authorList>
            <person name="Itoh H."/>
            <person name="Sugisawa Y."/>
            <person name="Mise K."/>
            <person name="Xu Z."/>
            <person name="Kuniyasu M."/>
            <person name="Ushijima N."/>
            <person name="Kawano K."/>
            <person name="Kobayashi E."/>
            <person name="Shiratori Y."/>
            <person name="Masuda Y."/>
            <person name="Senoo K."/>
        </authorList>
    </citation>
    <scope>NUCLEOTIDE SEQUENCE</scope>
    <source>
        <strain evidence="6">W786</strain>
    </source>
</reference>
<gene>
    <name evidence="6" type="ORF">METESE_31820</name>
</gene>
<dbReference type="KEGG" id="msea:METESE_31820"/>
<dbReference type="InterPro" id="IPR047662">
    <property type="entry name" value="SemiSWEET"/>
</dbReference>
<evidence type="ECO:0000256" key="5">
    <source>
        <dbReference type="SAM" id="Phobius"/>
    </source>
</evidence>
<protein>
    <recommendedName>
        <fullName evidence="8">MtN3 and saliva related transmembrane protein</fullName>
    </recommendedName>
</protein>
<evidence type="ECO:0000313" key="6">
    <source>
        <dbReference type="EMBL" id="BDU78224.1"/>
    </source>
</evidence>
<keyword evidence="3 5" id="KW-1133">Transmembrane helix</keyword>
<evidence type="ECO:0000256" key="4">
    <source>
        <dbReference type="ARBA" id="ARBA00023136"/>
    </source>
</evidence>
<feature type="transmembrane region" description="Helical" evidence="5">
    <location>
        <begin position="60"/>
        <end position="77"/>
    </location>
</feature>
<sequence>MAEFVGYLAAFLTTGSFLPQVIKAWRTRSVQDLSLAMYSMMTSGVFLWLVYGLWIRSAPVAVANAVTLALALSILVAKLRYGGRRGRAPEAPRL</sequence>